<name>A0A2V5IUF9_9MICC</name>
<dbReference type="RefSeq" id="WP_110483795.1">
    <property type="nucleotide sequence ID" value="NZ_QJVC01000002.1"/>
</dbReference>
<evidence type="ECO:0000313" key="1">
    <source>
        <dbReference type="EMBL" id="PYI39621.1"/>
    </source>
</evidence>
<dbReference type="EMBL" id="QJVC01000002">
    <property type="protein sequence ID" value="PYI39621.1"/>
    <property type="molecule type" value="Genomic_DNA"/>
</dbReference>
<accession>A0A2V5IUF9</accession>
<dbReference type="AlphaFoldDB" id="A0A2V5IUF9"/>
<evidence type="ECO:0000313" key="2">
    <source>
        <dbReference type="Proteomes" id="UP000247980"/>
    </source>
</evidence>
<protein>
    <recommendedName>
        <fullName evidence="3">Cell wall-binding repeat-containing protein</fullName>
    </recommendedName>
</protein>
<proteinExistence type="predicted"/>
<dbReference type="OrthoDB" id="4879376at2"/>
<keyword evidence="2" id="KW-1185">Reference proteome</keyword>
<dbReference type="InterPro" id="IPR007253">
    <property type="entry name" value="Cell_wall-bd_2"/>
</dbReference>
<gene>
    <name evidence="1" type="ORF">CVS30_02770</name>
</gene>
<dbReference type="Proteomes" id="UP000247980">
    <property type="component" value="Unassembled WGS sequence"/>
</dbReference>
<dbReference type="InterPro" id="IPR051922">
    <property type="entry name" value="Bact_Sporulation_Assoc"/>
</dbReference>
<organism evidence="1 2">
    <name type="scientific">Arthrobacter psychrolactophilus</name>
    <dbReference type="NCBI Taxonomy" id="92442"/>
    <lineage>
        <taxon>Bacteria</taxon>
        <taxon>Bacillati</taxon>
        <taxon>Actinomycetota</taxon>
        <taxon>Actinomycetes</taxon>
        <taxon>Micrococcales</taxon>
        <taxon>Micrococcaceae</taxon>
        <taxon>Arthrobacter</taxon>
    </lineage>
</organism>
<comment type="caution">
    <text evidence="1">The sequence shown here is derived from an EMBL/GenBank/DDBJ whole genome shotgun (WGS) entry which is preliminary data.</text>
</comment>
<dbReference type="Gene3D" id="3.40.50.12090">
    <property type="match status" value="2"/>
</dbReference>
<dbReference type="PANTHER" id="PTHR30032">
    <property type="entry name" value="N-ACETYLMURAMOYL-L-ALANINE AMIDASE-RELATED"/>
    <property type="match status" value="1"/>
</dbReference>
<evidence type="ECO:0008006" key="3">
    <source>
        <dbReference type="Google" id="ProtNLM"/>
    </source>
</evidence>
<sequence>MIKSKSGMRAMGALAISTLVAISAVVVGPVSPANAAGLNGSGPIRMAGADRYSTAQAISKSNFPSQTEAVFLATGTNFPDALSAGPAAGKAASPVLLTASNGLSAAAAQELDRLRPASIYVMGGTGAISNAVVNAAKAYSGNVVRISGADRYATATGTSKLFWPTSETVYVASGASFADALSGGALAAKTGSPILLTAAGGLVDVTKTELRRLAPSQVVVLGGTGAVSDTAYAQIAAAVPGAAISRIQGSDRLGTSAAIAKAGWGTSAKAMYAVAWNFPDALAGVAAAAANGAPLLLTNPGCMPASVWDESSRLGVSTKGILGGQGVLSINAVSAGCTEAYPTPNASASARSYSGHGDDVIEISKPDGANSVAIATLSHRGSSNFIVTTLDAGMNANMYLAITNGDYAGTVIFDEYDWLEPTTRLQISADGPWTISIASVRSAPSYGKQHIDGRGDAVFNYTGSAGSAKLNHYGSSHFIIEMTRLDGSWDPNDLVLVNEGSYSGTRVWPKGPTVTAVLADGTWSASIR</sequence>
<dbReference type="PANTHER" id="PTHR30032:SF8">
    <property type="entry name" value="GERMINATION-SPECIFIC N-ACETYLMURAMOYL-L-ALANINE AMIDASE"/>
    <property type="match status" value="1"/>
</dbReference>
<dbReference type="Pfam" id="PF04122">
    <property type="entry name" value="CW_binding_2"/>
    <property type="match status" value="3"/>
</dbReference>
<reference evidence="1 2" key="1">
    <citation type="submission" date="2018-05" db="EMBL/GenBank/DDBJ databases">
        <title>Genetic diversity of glacier-inhabiting Cryobacterium bacteria in China and description of Cryobacterium mengkeensis sp. nov. and Arthrobacter glacialis sp. nov.</title>
        <authorList>
            <person name="Liu Q."/>
            <person name="Xin Y.-H."/>
        </authorList>
    </citation>
    <scope>NUCLEOTIDE SEQUENCE [LARGE SCALE GENOMIC DNA]</scope>
    <source>
        <strain evidence="1 2">B7</strain>
    </source>
</reference>